<evidence type="ECO:0000256" key="11">
    <source>
        <dbReference type="SAM" id="Phobius"/>
    </source>
</evidence>
<evidence type="ECO:0000256" key="10">
    <source>
        <dbReference type="RuleBase" id="RU000688"/>
    </source>
</evidence>
<evidence type="ECO:0000256" key="1">
    <source>
        <dbReference type="ARBA" id="ARBA00004651"/>
    </source>
</evidence>
<dbReference type="PROSITE" id="PS00237">
    <property type="entry name" value="G_PROTEIN_RECEP_F1_1"/>
    <property type="match status" value="1"/>
</dbReference>
<name>A0A6P8PM30_GEOSA</name>
<dbReference type="InterPro" id="IPR017452">
    <property type="entry name" value="GPCR_Rhodpsn_7TM"/>
</dbReference>
<dbReference type="GO" id="GO:0004930">
    <property type="term" value="F:G protein-coupled receptor activity"/>
    <property type="evidence" value="ECO:0007669"/>
    <property type="project" value="UniProtKB-KW"/>
</dbReference>
<gene>
    <name evidence="14" type="primary">LOC117348115</name>
</gene>
<evidence type="ECO:0000256" key="9">
    <source>
        <dbReference type="ARBA" id="ARBA00061394"/>
    </source>
</evidence>
<keyword evidence="3 10" id="KW-0812">Transmembrane</keyword>
<dbReference type="KEGG" id="gsh:117348115"/>
<dbReference type="InParanoid" id="A0A6P8PM30"/>
<dbReference type="SUPFAM" id="SSF81321">
    <property type="entry name" value="Family A G protein-coupled receptor-like"/>
    <property type="match status" value="1"/>
</dbReference>
<protein>
    <submittedName>
        <fullName evidence="14">Proto-oncogene Mas-like</fullName>
    </submittedName>
</protein>
<keyword evidence="7 10" id="KW-0675">Receptor</keyword>
<dbReference type="InterPro" id="IPR000276">
    <property type="entry name" value="GPCR_Rhodpsn"/>
</dbReference>
<dbReference type="FunCoup" id="A0A6P8PM30">
    <property type="interactions" value="609"/>
</dbReference>
<evidence type="ECO:0000256" key="8">
    <source>
        <dbReference type="ARBA" id="ARBA00023224"/>
    </source>
</evidence>
<evidence type="ECO:0000313" key="13">
    <source>
        <dbReference type="Proteomes" id="UP000515159"/>
    </source>
</evidence>
<dbReference type="FunFam" id="1.20.1070.10:FF:000193">
    <property type="entry name" value="Mas-related G-protein coupled receptor member E"/>
    <property type="match status" value="1"/>
</dbReference>
<evidence type="ECO:0000256" key="3">
    <source>
        <dbReference type="ARBA" id="ARBA00022692"/>
    </source>
</evidence>
<dbReference type="GO" id="GO:0005886">
    <property type="term" value="C:plasma membrane"/>
    <property type="evidence" value="ECO:0007669"/>
    <property type="project" value="UniProtKB-SubCell"/>
</dbReference>
<dbReference type="Proteomes" id="UP000515159">
    <property type="component" value="Chromosome 14"/>
</dbReference>
<feature type="transmembrane region" description="Helical" evidence="11">
    <location>
        <begin position="30"/>
        <end position="52"/>
    </location>
</feature>
<dbReference type="PANTHER" id="PTHR11334">
    <property type="entry name" value="MAS-RELATED G-PROTEIN COUPLED RECEPTOR"/>
    <property type="match status" value="1"/>
</dbReference>
<reference evidence="14" key="1">
    <citation type="submission" date="2025-08" db="UniProtKB">
        <authorList>
            <consortium name="RefSeq"/>
        </authorList>
    </citation>
    <scope>IDENTIFICATION</scope>
</reference>
<dbReference type="PROSITE" id="PS50262">
    <property type="entry name" value="G_PROTEIN_RECEP_F1_2"/>
    <property type="match status" value="1"/>
</dbReference>
<feature type="transmembrane region" description="Helical" evidence="11">
    <location>
        <begin position="193"/>
        <end position="221"/>
    </location>
</feature>
<dbReference type="Gene3D" id="1.20.1070.10">
    <property type="entry name" value="Rhodopsin 7-helix transmembrane proteins"/>
    <property type="match status" value="1"/>
</dbReference>
<feature type="transmembrane region" description="Helical" evidence="11">
    <location>
        <begin position="64"/>
        <end position="85"/>
    </location>
</feature>
<evidence type="ECO:0000256" key="6">
    <source>
        <dbReference type="ARBA" id="ARBA00023136"/>
    </source>
</evidence>
<dbReference type="InterPro" id="IPR026234">
    <property type="entry name" value="MRGPCRFAMILY"/>
</dbReference>
<comment type="similarity">
    <text evidence="9">Belongs to the G-protein coupled receptor 1 family. Mas subfamily.</text>
</comment>
<dbReference type="AlphaFoldDB" id="A0A6P8PM30"/>
<evidence type="ECO:0000313" key="14">
    <source>
        <dbReference type="RefSeq" id="XP_033775708.1"/>
    </source>
</evidence>
<feature type="transmembrane region" description="Helical" evidence="11">
    <location>
        <begin position="269"/>
        <end position="291"/>
    </location>
</feature>
<keyword evidence="6 11" id="KW-0472">Membrane</keyword>
<sequence length="333" mass="37941">MIPLSTTAETLQTWTAGANRYMEYTRSPGLIFTLLFFSSFGSIGNGIVIWFLGFKIKKSPFTIYILNLAIADMTFLLCISFYQLIFLLRPEFHVLTVLLKNADKLLILAVMCIFAYNTSLYLLTSISIERCLSVMYPIWYRCRRPKHQSALVCTLLWILSCLVSLAEYIVCDRRPVFSVVKDVLLLQHSQCQAAYILVCILSFLIFTPLMVLSSVVLLIKIKQNSWRHHSSKLYLVIVVTVVLFLLFALPIRVLLLLTYQHWTFPSPMAFDISILLCSINSAADPFVYFFVGSQGPKSGLTLRVMLQRVFREEAEPEQREAGTPTGNMVEAEV</sequence>
<feature type="transmembrane region" description="Helical" evidence="11">
    <location>
        <begin position="233"/>
        <end position="257"/>
    </location>
</feature>
<feature type="transmembrane region" description="Helical" evidence="11">
    <location>
        <begin position="149"/>
        <end position="170"/>
    </location>
</feature>
<dbReference type="RefSeq" id="XP_033775708.1">
    <property type="nucleotide sequence ID" value="XM_033919817.1"/>
</dbReference>
<evidence type="ECO:0000259" key="12">
    <source>
        <dbReference type="PROSITE" id="PS50262"/>
    </source>
</evidence>
<keyword evidence="13" id="KW-1185">Reference proteome</keyword>
<dbReference type="PANTHER" id="PTHR11334:SF29">
    <property type="entry name" value="MAS-RELATED G-PROTEIN COUPLED RECEPTOR MEMBER X2"/>
    <property type="match status" value="1"/>
</dbReference>
<evidence type="ECO:0000256" key="5">
    <source>
        <dbReference type="ARBA" id="ARBA00023040"/>
    </source>
</evidence>
<keyword evidence="5 10" id="KW-0297">G-protein coupled receptor</keyword>
<keyword evidence="8 10" id="KW-0807">Transducer</keyword>
<dbReference type="PRINTS" id="PR00237">
    <property type="entry name" value="GPCRRHODOPSN"/>
</dbReference>
<dbReference type="PRINTS" id="PR02108">
    <property type="entry name" value="MRGPCRFAMILY"/>
</dbReference>
<dbReference type="OrthoDB" id="6091802at2759"/>
<evidence type="ECO:0000256" key="2">
    <source>
        <dbReference type="ARBA" id="ARBA00022475"/>
    </source>
</evidence>
<organism evidence="13 14">
    <name type="scientific">Geotrypetes seraphini</name>
    <name type="common">Gaboon caecilian</name>
    <name type="synonym">Caecilia seraphini</name>
    <dbReference type="NCBI Taxonomy" id="260995"/>
    <lineage>
        <taxon>Eukaryota</taxon>
        <taxon>Metazoa</taxon>
        <taxon>Chordata</taxon>
        <taxon>Craniata</taxon>
        <taxon>Vertebrata</taxon>
        <taxon>Euteleostomi</taxon>
        <taxon>Amphibia</taxon>
        <taxon>Gymnophiona</taxon>
        <taxon>Geotrypetes</taxon>
    </lineage>
</organism>
<dbReference type="Pfam" id="PF00001">
    <property type="entry name" value="7tm_1"/>
    <property type="match status" value="1"/>
</dbReference>
<accession>A0A6P8PM30</accession>
<comment type="subcellular location">
    <subcellularLocation>
        <location evidence="1">Cell membrane</location>
        <topology evidence="1">Multi-pass membrane protein</topology>
    </subcellularLocation>
</comment>
<keyword evidence="4 11" id="KW-1133">Transmembrane helix</keyword>
<dbReference type="GeneID" id="117348115"/>
<proteinExistence type="inferred from homology"/>
<evidence type="ECO:0000256" key="4">
    <source>
        <dbReference type="ARBA" id="ARBA00022989"/>
    </source>
</evidence>
<feature type="transmembrane region" description="Helical" evidence="11">
    <location>
        <begin position="105"/>
        <end position="128"/>
    </location>
</feature>
<keyword evidence="2" id="KW-1003">Cell membrane</keyword>
<feature type="domain" description="G-protein coupled receptors family 1 profile" evidence="12">
    <location>
        <begin position="44"/>
        <end position="288"/>
    </location>
</feature>
<evidence type="ECO:0000256" key="7">
    <source>
        <dbReference type="ARBA" id="ARBA00023170"/>
    </source>
</evidence>